<dbReference type="GeneID" id="8856210"/>
<feature type="domain" description="EGF-like" evidence="2">
    <location>
        <begin position="331"/>
        <end position="367"/>
    </location>
</feature>
<keyword evidence="4" id="KW-1185">Reference proteome</keyword>
<dbReference type="PROSITE" id="PS50026">
    <property type="entry name" value="EGF_3"/>
    <property type="match status" value="3"/>
</dbReference>
<dbReference type="EMBL" id="GG738923">
    <property type="protein sequence ID" value="EFC37003.1"/>
    <property type="molecule type" value="Genomic_DNA"/>
</dbReference>
<sequence>MANVDQQDSARVIRDIWELIVQCRDVSKSLQIVQQFVLEEEHVFLQIYVSCQFKTSSLFCYGKKASKSDACSGHGACIDMDVCNCDDGYYSVDCSKKYCGSYNSTDTRACSGRGSCGNNGICTCQLGFYGDECEKEGSNSNIITNTRIDLFCNGLNATDESVSNQICSGNGKCIGTNTCSCELGYSGSDCEKISCYGLEMDHEYVCGGVGQCVSMNQCLCPHPYDGQECEQVKCLGKNMTLYNSTDYSRVCLGRGNCSQSGCECQLGFYGDACEMSTCFGLKQNDSLVCSGHGQCMDLDMCECYSSAQNGYWFGDDCSVCDPFHSGDNCKSQLSCSNEMTCNNLGICSPDNSSCSCSSDVYVGSYCDECKENYFGPSCQVNCVSNSTCNGNGECSRDGLCDCYHDLDHGYWTNGTCNECLDGYYGMECKTHVKNSKFSFDKFGYFVKFTIIAPIATLFKIETTMNPICNTFFNSPRIGQLPVYCNFTISSLEYLEGEMVVQLPSDSQLVPGDDLQFKILHFEDPSSNQLIRIQSDPQEIIPPLPFISTLNSTITYESSIALNAINSRNEKLYDENLYFEWYLFTSSLNSIQEISNLNQSIHAKSGTNAKSIKLTNLPVGSHVIQLKLKNRFNVWSESAFLNITKLLDSSTSSSSQNSVPIISAKILLNTNPFYYTTDLVTTLTQSFIIKKQITINGIEVNHPTVKVAWEVLNSANVKPTTTIFDYNCTENTNYELAIVKSTVSGYGNYTINLRVYNMTTNQLLISRSHRLIFIPVLTKISFTATTVTTFTSSSPDFPYKLTLNFPQSSFADPLSSISWKCTDTIVPDTKCDSDMDSIMSAAANSTVISIPANIYLRRSRSVRVHAFVSVGKYVYTASNYMGAFNGIAYSGWTDSSGISWGYSSGVGHWFAFAAATSYSLYMLKPPNWLAVSGAGALTAFDYLNNNQAIGSYSNYLQLDNSNNNRVLKVIPGSIPSSIKILKTVRSLTEDGVPMELDMYFVNENFIPPTISFQTIEMQNQTNGWIYFKVPFSVSTRYHNNYYIYFNLNVGTNISIQITSKDYFQQVAEFALPQFLSPFTITYSLDYFSYDATGSSKTLSVAGTLISLPAQPLNSNLNARAFQLRMKYHADNGFGGDITSFISNANTNYIPVIPIY</sequence>
<dbReference type="InterPro" id="IPR051830">
    <property type="entry name" value="NOTCH_homolog"/>
</dbReference>
<dbReference type="STRING" id="5762.D2W1Q2"/>
<dbReference type="eggNOG" id="KOG1225">
    <property type="taxonomic scope" value="Eukaryota"/>
</dbReference>
<feature type="domain" description="EGF-like" evidence="2">
    <location>
        <begin position="157"/>
        <end position="191"/>
    </location>
</feature>
<evidence type="ECO:0000313" key="4">
    <source>
        <dbReference type="Proteomes" id="UP000006671"/>
    </source>
</evidence>
<dbReference type="Proteomes" id="UP000006671">
    <property type="component" value="Unassembled WGS sequence"/>
</dbReference>
<feature type="disulfide bond" evidence="1">
    <location>
        <begin position="181"/>
        <end position="190"/>
    </location>
</feature>
<reference evidence="3 4" key="1">
    <citation type="journal article" date="2010" name="Cell">
        <title>The genome of Naegleria gruberi illuminates early eukaryotic versatility.</title>
        <authorList>
            <person name="Fritz-Laylin L.K."/>
            <person name="Prochnik S.E."/>
            <person name="Ginger M.L."/>
            <person name="Dacks J.B."/>
            <person name="Carpenter M.L."/>
            <person name="Field M.C."/>
            <person name="Kuo A."/>
            <person name="Paredez A."/>
            <person name="Chapman J."/>
            <person name="Pham J."/>
            <person name="Shu S."/>
            <person name="Neupane R."/>
            <person name="Cipriano M."/>
            <person name="Mancuso J."/>
            <person name="Tu H."/>
            <person name="Salamov A."/>
            <person name="Lindquist E."/>
            <person name="Shapiro H."/>
            <person name="Lucas S."/>
            <person name="Grigoriev I.V."/>
            <person name="Cande W.Z."/>
            <person name="Fulton C."/>
            <person name="Rokhsar D.S."/>
            <person name="Dawson S.C."/>
        </authorList>
    </citation>
    <scope>NUCLEOTIDE SEQUENCE [LARGE SCALE GENOMIC DNA]</scope>
    <source>
        <strain evidence="3 4">NEG-M</strain>
    </source>
</reference>
<keyword evidence="1" id="KW-1015">Disulfide bond</keyword>
<dbReference type="Gene3D" id="2.10.25.10">
    <property type="entry name" value="Laminin"/>
    <property type="match status" value="3"/>
</dbReference>
<dbReference type="KEGG" id="ngr:NAEGRDRAFT_54033"/>
<proteinExistence type="predicted"/>
<evidence type="ECO:0000313" key="3">
    <source>
        <dbReference type="EMBL" id="EFC37003.1"/>
    </source>
</evidence>
<organism evidence="4">
    <name type="scientific">Naegleria gruberi</name>
    <name type="common">Amoeba</name>
    <dbReference type="NCBI Taxonomy" id="5762"/>
    <lineage>
        <taxon>Eukaryota</taxon>
        <taxon>Discoba</taxon>
        <taxon>Heterolobosea</taxon>
        <taxon>Tetramitia</taxon>
        <taxon>Eutetramitia</taxon>
        <taxon>Vahlkampfiidae</taxon>
        <taxon>Naegleria</taxon>
    </lineage>
</organism>
<dbReference type="RefSeq" id="XP_002669747.1">
    <property type="nucleotide sequence ID" value="XM_002669701.1"/>
</dbReference>
<feature type="disulfide bond" evidence="1">
    <location>
        <begin position="124"/>
        <end position="133"/>
    </location>
</feature>
<dbReference type="InterPro" id="IPR000742">
    <property type="entry name" value="EGF"/>
</dbReference>
<dbReference type="OrthoDB" id="283575at2759"/>
<protein>
    <submittedName>
        <fullName evidence="3">Predicted protein</fullName>
    </submittedName>
</protein>
<dbReference type="AlphaFoldDB" id="D2W1Q2"/>
<dbReference type="PANTHER" id="PTHR24033:SF224">
    <property type="entry name" value="C-TYPE LECTIN"/>
    <property type="match status" value="1"/>
</dbReference>
<accession>D2W1Q2</accession>
<dbReference type="PANTHER" id="PTHR24033">
    <property type="entry name" value="EGF-LIKE DOMAIN-CONTAINING PROTEIN"/>
    <property type="match status" value="1"/>
</dbReference>
<dbReference type="VEuPathDB" id="AmoebaDB:NAEGRDRAFT_54033"/>
<gene>
    <name evidence="3" type="ORF">NAEGRDRAFT_54033</name>
</gene>
<dbReference type="PROSITE" id="PS00022">
    <property type="entry name" value="EGF_1"/>
    <property type="match status" value="3"/>
</dbReference>
<evidence type="ECO:0000256" key="1">
    <source>
        <dbReference type="PROSITE-ProRule" id="PRU00076"/>
    </source>
</evidence>
<name>D2W1Q2_NAEGR</name>
<dbReference type="InParanoid" id="D2W1Q2"/>
<keyword evidence="1" id="KW-0245">EGF-like domain</keyword>
<dbReference type="SMART" id="SM00181">
    <property type="entry name" value="EGF"/>
    <property type="match status" value="7"/>
</dbReference>
<comment type="caution">
    <text evidence="1">Lacks conserved residue(s) required for the propagation of feature annotation.</text>
</comment>
<evidence type="ECO:0000259" key="2">
    <source>
        <dbReference type="PROSITE" id="PS50026"/>
    </source>
</evidence>
<feature type="domain" description="EGF-like" evidence="2">
    <location>
        <begin position="101"/>
        <end position="134"/>
    </location>
</feature>
<dbReference type="PROSITE" id="PS01186">
    <property type="entry name" value="EGF_2"/>
    <property type="match status" value="4"/>
</dbReference>